<keyword evidence="4" id="KW-1185">Reference proteome</keyword>
<dbReference type="AlphaFoldDB" id="A0A191ZUW9"/>
<dbReference type="InterPro" id="IPR029069">
    <property type="entry name" value="HotDog_dom_sf"/>
</dbReference>
<evidence type="ECO:0000259" key="1">
    <source>
        <dbReference type="Pfam" id="PF01575"/>
    </source>
</evidence>
<sequence length="159" mass="17545">MRIIESLDELQGLIGQEVAVSDWTEITQQQVNLFAEATGDHQWIHVDVERAKRESPFGAPVAHGFLTLSLLPMLMANAISMPDVKMGVNYGLNKVRFTAPVPVGSRVRARVTLLEMEVLPPLPNAPALAGAQLTWTVTIEREGQERPVCVAESISRRYS</sequence>
<dbReference type="Proteomes" id="UP000575469">
    <property type="component" value="Unassembled WGS sequence"/>
</dbReference>
<dbReference type="PANTHER" id="PTHR42993">
    <property type="entry name" value="MAOC-LIKE DEHYDRATASE DOMAIN-CONTAINING PROTEIN"/>
    <property type="match status" value="1"/>
</dbReference>
<dbReference type="GeneID" id="61525405"/>
<dbReference type="Proteomes" id="UP000078572">
    <property type="component" value="Chromosome 1"/>
</dbReference>
<dbReference type="Gene3D" id="3.10.129.10">
    <property type="entry name" value="Hotdog Thioesterase"/>
    <property type="match status" value="1"/>
</dbReference>
<reference evidence="3 5" key="3">
    <citation type="submission" date="2020-04" db="EMBL/GenBank/DDBJ databases">
        <title>Ralstonia insidiosa genome sequencing and assembly.</title>
        <authorList>
            <person name="Martins R.C.R."/>
            <person name="Perdigao-Neto L.V."/>
            <person name="Levin A.S.S."/>
            <person name="Costa S.F."/>
        </authorList>
    </citation>
    <scope>NUCLEOTIDE SEQUENCE [LARGE SCALE GENOMIC DNA]</scope>
    <source>
        <strain evidence="3 5">5047</strain>
    </source>
</reference>
<feature type="domain" description="MaoC-like" evidence="1">
    <location>
        <begin position="11"/>
        <end position="117"/>
    </location>
</feature>
<reference evidence="4" key="2">
    <citation type="submission" date="2016-06" db="EMBL/GenBank/DDBJ databases">
        <authorList>
            <person name="Xu Y."/>
            <person name="Nagy A."/>
            <person name="Yan X."/>
            <person name="Kim S.W."/>
            <person name="Haley B."/>
            <person name="Liu N.T."/>
            <person name="Nou X."/>
        </authorList>
    </citation>
    <scope>NUCLEOTIDE SEQUENCE [LARGE SCALE GENOMIC DNA]</scope>
    <source>
        <strain evidence="4">ATCC 49129</strain>
    </source>
</reference>
<dbReference type="Pfam" id="PF01575">
    <property type="entry name" value="MaoC_dehydratas"/>
    <property type="match status" value="1"/>
</dbReference>
<dbReference type="EMBL" id="JABBZM010000012">
    <property type="protein sequence ID" value="NMV39164.1"/>
    <property type="molecule type" value="Genomic_DNA"/>
</dbReference>
<evidence type="ECO:0000313" key="4">
    <source>
        <dbReference type="Proteomes" id="UP000078572"/>
    </source>
</evidence>
<dbReference type="PANTHER" id="PTHR42993:SF1">
    <property type="entry name" value="MAOC-LIKE DEHYDRATASE DOMAIN-CONTAINING PROTEIN"/>
    <property type="match status" value="1"/>
</dbReference>
<dbReference type="RefSeq" id="WP_064802502.1">
    <property type="nucleotide sequence ID" value="NZ_CP016022.1"/>
</dbReference>
<dbReference type="CDD" id="cd03450">
    <property type="entry name" value="NodN"/>
    <property type="match status" value="1"/>
</dbReference>
<name>A0A191ZUW9_9RALS</name>
<dbReference type="InterPro" id="IPR002539">
    <property type="entry name" value="MaoC-like_dom"/>
</dbReference>
<accession>A0A191ZUW9</accession>
<dbReference type="STRING" id="190721.ACS15_1122"/>
<dbReference type="SUPFAM" id="SSF54637">
    <property type="entry name" value="Thioesterase/thiol ester dehydrase-isomerase"/>
    <property type="match status" value="1"/>
</dbReference>
<organism evidence="2 4">
    <name type="scientific">Ralstonia insidiosa</name>
    <dbReference type="NCBI Taxonomy" id="190721"/>
    <lineage>
        <taxon>Bacteria</taxon>
        <taxon>Pseudomonadati</taxon>
        <taxon>Pseudomonadota</taxon>
        <taxon>Betaproteobacteria</taxon>
        <taxon>Burkholderiales</taxon>
        <taxon>Burkholderiaceae</taxon>
        <taxon>Ralstonia</taxon>
    </lineage>
</organism>
<proteinExistence type="predicted"/>
<gene>
    <name evidence="2" type="ORF">A9Y76_05170</name>
    <name evidence="3" type="ORF">HGR00_14725</name>
</gene>
<dbReference type="InterPro" id="IPR039375">
    <property type="entry name" value="NodN-like"/>
</dbReference>
<dbReference type="EMBL" id="CP016022">
    <property type="protein sequence ID" value="ANJ71894.1"/>
    <property type="molecule type" value="Genomic_DNA"/>
</dbReference>
<protein>
    <submittedName>
        <fullName evidence="2 3">Dehydratase</fullName>
    </submittedName>
</protein>
<evidence type="ECO:0000313" key="5">
    <source>
        <dbReference type="Proteomes" id="UP000575469"/>
    </source>
</evidence>
<reference evidence="2" key="1">
    <citation type="submission" date="2016-06" db="EMBL/GenBank/DDBJ databases">
        <authorList>
            <person name="Kjaerup R.B."/>
            <person name="Dalgaard T.S."/>
            <person name="Juul-Madsen H.R."/>
        </authorList>
    </citation>
    <scope>NUCLEOTIDE SEQUENCE [LARGE SCALE GENOMIC DNA]</scope>
    <source>
        <strain evidence="2">ATCC 49129</strain>
    </source>
</reference>
<evidence type="ECO:0000313" key="2">
    <source>
        <dbReference type="EMBL" id="ANJ71894.1"/>
    </source>
</evidence>
<dbReference type="OrthoDB" id="9801735at2"/>
<evidence type="ECO:0000313" key="3">
    <source>
        <dbReference type="EMBL" id="NMV39164.1"/>
    </source>
</evidence>